<evidence type="ECO:0000313" key="4">
    <source>
        <dbReference type="Proteomes" id="UP000275408"/>
    </source>
</evidence>
<gene>
    <name evidence="3" type="ORF">pdam_00005402</name>
</gene>
<organism evidence="3 4">
    <name type="scientific">Pocillopora damicornis</name>
    <name type="common">Cauliflower coral</name>
    <name type="synonym">Millepora damicornis</name>
    <dbReference type="NCBI Taxonomy" id="46731"/>
    <lineage>
        <taxon>Eukaryota</taxon>
        <taxon>Metazoa</taxon>
        <taxon>Cnidaria</taxon>
        <taxon>Anthozoa</taxon>
        <taxon>Hexacorallia</taxon>
        <taxon>Scleractinia</taxon>
        <taxon>Astrocoeniina</taxon>
        <taxon>Pocilloporidae</taxon>
        <taxon>Pocillopora</taxon>
    </lineage>
</organism>
<evidence type="ECO:0000256" key="2">
    <source>
        <dbReference type="SAM" id="SignalP"/>
    </source>
</evidence>
<dbReference type="EMBL" id="RCHS01002303">
    <property type="protein sequence ID" value="RMX48228.1"/>
    <property type="molecule type" value="Genomic_DNA"/>
</dbReference>
<accession>A0A3M6U413</accession>
<reference evidence="3 4" key="1">
    <citation type="journal article" date="2018" name="Sci. Rep.">
        <title>Comparative analysis of the Pocillopora damicornis genome highlights role of immune system in coral evolution.</title>
        <authorList>
            <person name="Cunning R."/>
            <person name="Bay R.A."/>
            <person name="Gillette P."/>
            <person name="Baker A.C."/>
            <person name="Traylor-Knowles N."/>
        </authorList>
    </citation>
    <scope>NUCLEOTIDE SEQUENCE [LARGE SCALE GENOMIC DNA]</scope>
    <source>
        <strain evidence="3">RSMAS</strain>
        <tissue evidence="3">Whole animal</tissue>
    </source>
</reference>
<name>A0A3M6U413_POCDA</name>
<dbReference type="AlphaFoldDB" id="A0A3M6U413"/>
<proteinExistence type="predicted"/>
<sequence length="187" mass="21742">MKPISIYCITLVVLFSFLTKGAVIVQNSENLKDFDVRPAKTQATDGSTAKPRTEEAENLKKLTRREKCCNLGRDVAKIGETCRYTSNPDEISPNRHFHQMKTAVWKRTSHPINRRLLAKCKPHKVFYEKCCNYEYSQIEQDLIKERKMIHSYLRQLRKNTVEEDEGVSSDGGSHPVEVSQNRHRYRI</sequence>
<protein>
    <submittedName>
        <fullName evidence="3">Uncharacterized protein</fullName>
    </submittedName>
</protein>
<keyword evidence="2" id="KW-0732">Signal</keyword>
<dbReference type="Proteomes" id="UP000275408">
    <property type="component" value="Unassembled WGS sequence"/>
</dbReference>
<feature type="chain" id="PRO_5018256987" evidence="2">
    <location>
        <begin position="22"/>
        <end position="187"/>
    </location>
</feature>
<evidence type="ECO:0000256" key="1">
    <source>
        <dbReference type="SAM" id="MobiDB-lite"/>
    </source>
</evidence>
<feature type="signal peptide" evidence="2">
    <location>
        <begin position="1"/>
        <end position="21"/>
    </location>
</feature>
<evidence type="ECO:0000313" key="3">
    <source>
        <dbReference type="EMBL" id="RMX48228.1"/>
    </source>
</evidence>
<comment type="caution">
    <text evidence="3">The sequence shown here is derived from an EMBL/GenBank/DDBJ whole genome shotgun (WGS) entry which is preliminary data.</text>
</comment>
<keyword evidence="4" id="KW-1185">Reference proteome</keyword>
<feature type="region of interest" description="Disordered" evidence="1">
    <location>
        <begin position="160"/>
        <end position="187"/>
    </location>
</feature>
<dbReference type="OrthoDB" id="5961174at2759"/>